<keyword evidence="8" id="KW-0863">Zinc-finger</keyword>
<dbReference type="Gene3D" id="3.40.50.300">
    <property type="entry name" value="P-loop containing nucleotide triphosphate hydrolases"/>
    <property type="match status" value="2"/>
</dbReference>
<dbReference type="GO" id="GO:0006289">
    <property type="term" value="P:nucleotide-excision repair"/>
    <property type="evidence" value="ECO:0007669"/>
    <property type="project" value="InterPro"/>
</dbReference>
<dbReference type="GO" id="GO:0016887">
    <property type="term" value="F:ATP hydrolysis activity"/>
    <property type="evidence" value="ECO:0007669"/>
    <property type="project" value="InterPro"/>
</dbReference>
<dbReference type="InterPro" id="IPR027417">
    <property type="entry name" value="P-loop_NTPase"/>
</dbReference>
<gene>
    <name evidence="19" type="primary">uvrA</name>
    <name evidence="19" type="ORF">E3J68_01910</name>
</gene>
<evidence type="ECO:0000256" key="12">
    <source>
        <dbReference type="ARBA" id="ARBA00023125"/>
    </source>
</evidence>
<dbReference type="GO" id="GO:0008270">
    <property type="term" value="F:zinc ion binding"/>
    <property type="evidence" value="ECO:0007669"/>
    <property type="project" value="UniProtKB-KW"/>
</dbReference>
<keyword evidence="2" id="KW-0963">Cytoplasm</keyword>
<evidence type="ECO:0000256" key="17">
    <source>
        <dbReference type="SAM" id="MobiDB-lite"/>
    </source>
</evidence>
<accession>A0A523TGB2</accession>
<evidence type="ECO:0000256" key="2">
    <source>
        <dbReference type="ARBA" id="ARBA00022490"/>
    </source>
</evidence>
<sequence length="612" mass="68580">HFSLDEPFDKLDPRIQNIILYGSDSEEVEFVERRGGDFYSHWAPFEGIVPNLERRFRESDSEYAKEEILKYVRETPCPECRGARLRKESLAITIRARSIYDVVTLSVKESEKFFSHIKLSSREQLIAGEIVEEIKKRLGFMVSVGLDYLTLDRRVGTLSRGEAERIRLATQIGSGLVGVIYILDEPTIGLHQRDNQRLLATLKDMRDLGNTVIVVEHDRSTIEAADYIVDLGPGAGEHGGEVVVSGSLKDVMDCPASLTGKYLKGELKIPVPQSRRIPMDNRYLAVIGAQEHNLKNINVKIPLGTFICVTGVSGSGKSTLVEEIIYRALAEHFYRSRVRPGKFDHLEGIEYIDKVIVIDQSPIGRTPRSNPATYTGVFTPVRQLFSQLEEARMRGYSQGRFSFNVRLGRCQQCRGEGMIKIEMQFLPDVFVPCDVCKGKRYSKETLQIKYKGKNIAEILEMTVEEALDFFRRIPQIKRKLKTLYDVGLAYIHLGQPAPNLSGGEAQRIKLSKELSKIGTGKTLYILDEPTTGLHFADIEKLLIVLNRLVSKGNTVLVIEHNPDVIKVADYIIDLGPEGGDEGGEVVAAGPPEEVARNPRSHTGKILKKVLSS</sequence>
<dbReference type="GO" id="GO:0004518">
    <property type="term" value="F:nuclease activity"/>
    <property type="evidence" value="ECO:0007669"/>
    <property type="project" value="UniProtKB-KW"/>
</dbReference>
<dbReference type="InterPro" id="IPR003593">
    <property type="entry name" value="AAA+_ATPase"/>
</dbReference>
<keyword evidence="11" id="KW-0267">Excision nuclease</keyword>
<dbReference type="CDD" id="cd03271">
    <property type="entry name" value="ABC_UvrA_II"/>
    <property type="match status" value="1"/>
</dbReference>
<keyword evidence="3" id="KW-0479">Metal-binding</keyword>
<keyword evidence="5" id="KW-0547">Nucleotide-binding</keyword>
<evidence type="ECO:0000256" key="13">
    <source>
        <dbReference type="ARBA" id="ARBA00023204"/>
    </source>
</evidence>
<dbReference type="FunFam" id="1.20.1580.10:FF:000002">
    <property type="entry name" value="UvrABC system protein A"/>
    <property type="match status" value="1"/>
</dbReference>
<keyword evidence="7" id="KW-0228">DNA excision</keyword>
<dbReference type="SMART" id="SM00382">
    <property type="entry name" value="AAA"/>
    <property type="match status" value="1"/>
</dbReference>
<evidence type="ECO:0000256" key="15">
    <source>
        <dbReference type="ARBA" id="ARBA00039316"/>
    </source>
</evidence>
<dbReference type="Gene3D" id="1.10.8.280">
    <property type="entry name" value="ABC transporter ATPase domain-like"/>
    <property type="match status" value="1"/>
</dbReference>
<evidence type="ECO:0000256" key="11">
    <source>
        <dbReference type="ARBA" id="ARBA00022881"/>
    </source>
</evidence>
<keyword evidence="13" id="KW-0234">DNA repair</keyword>
<dbReference type="SUPFAM" id="SSF52540">
    <property type="entry name" value="P-loop containing nucleoside triphosphate hydrolases"/>
    <property type="match status" value="2"/>
</dbReference>
<dbReference type="InterPro" id="IPR041552">
    <property type="entry name" value="UvrA_DNA-bd"/>
</dbReference>
<protein>
    <recommendedName>
        <fullName evidence="15">UvrABC system protein A</fullName>
    </recommendedName>
    <alternativeName>
        <fullName evidence="16">Excinuclease ABC subunit A</fullName>
    </alternativeName>
</protein>
<evidence type="ECO:0000256" key="14">
    <source>
        <dbReference type="ARBA" id="ARBA00038000"/>
    </source>
</evidence>
<dbReference type="GO" id="GO:0003677">
    <property type="term" value="F:DNA binding"/>
    <property type="evidence" value="ECO:0007669"/>
    <property type="project" value="UniProtKB-KW"/>
</dbReference>
<evidence type="ECO:0000256" key="16">
    <source>
        <dbReference type="ARBA" id="ARBA00042156"/>
    </source>
</evidence>
<evidence type="ECO:0000256" key="10">
    <source>
        <dbReference type="ARBA" id="ARBA00022840"/>
    </source>
</evidence>
<dbReference type="Gene3D" id="1.20.1580.10">
    <property type="entry name" value="ABC transporter ATPase like domain"/>
    <property type="match status" value="2"/>
</dbReference>
<feature type="non-terminal residue" evidence="19">
    <location>
        <position position="1"/>
    </location>
</feature>
<comment type="caution">
    <text evidence="19">The sequence shown here is derived from an EMBL/GenBank/DDBJ whole genome shotgun (WGS) entry which is preliminary data.</text>
</comment>
<organism evidence="19 20">
    <name type="scientific">Aerophobetes bacterium</name>
    <dbReference type="NCBI Taxonomy" id="2030807"/>
    <lineage>
        <taxon>Bacteria</taxon>
        <taxon>Candidatus Aerophobota</taxon>
    </lineage>
</organism>
<comment type="similarity">
    <text evidence="14">Belongs to the ABC transporter superfamily. UvrA family.</text>
</comment>
<evidence type="ECO:0000256" key="4">
    <source>
        <dbReference type="ARBA" id="ARBA00022737"/>
    </source>
</evidence>
<dbReference type="PROSITE" id="PS50893">
    <property type="entry name" value="ABC_TRANSPORTER_2"/>
    <property type="match status" value="1"/>
</dbReference>
<dbReference type="PANTHER" id="PTHR43152">
    <property type="entry name" value="UVRABC SYSTEM PROTEIN A"/>
    <property type="match status" value="1"/>
</dbReference>
<evidence type="ECO:0000256" key="8">
    <source>
        <dbReference type="ARBA" id="ARBA00022771"/>
    </source>
</evidence>
<feature type="domain" description="ABC transporter" evidence="18">
    <location>
        <begin position="277"/>
        <end position="607"/>
    </location>
</feature>
<dbReference type="Pfam" id="PF17755">
    <property type="entry name" value="UvrA_DNA-bind"/>
    <property type="match status" value="1"/>
</dbReference>
<dbReference type="PROSITE" id="PS00211">
    <property type="entry name" value="ABC_TRANSPORTER_1"/>
    <property type="match status" value="1"/>
</dbReference>
<evidence type="ECO:0000256" key="3">
    <source>
        <dbReference type="ARBA" id="ARBA00022723"/>
    </source>
</evidence>
<dbReference type="InterPro" id="IPR017871">
    <property type="entry name" value="ABC_transporter-like_CS"/>
</dbReference>
<dbReference type="GO" id="GO:0005737">
    <property type="term" value="C:cytoplasm"/>
    <property type="evidence" value="ECO:0007669"/>
    <property type="project" value="UniProtKB-SubCell"/>
</dbReference>
<evidence type="ECO:0000256" key="6">
    <source>
        <dbReference type="ARBA" id="ARBA00022763"/>
    </source>
</evidence>
<keyword evidence="12" id="KW-0238">DNA-binding</keyword>
<dbReference type="GO" id="GO:0005524">
    <property type="term" value="F:ATP binding"/>
    <property type="evidence" value="ECO:0007669"/>
    <property type="project" value="UniProtKB-KW"/>
</dbReference>
<comment type="subcellular location">
    <subcellularLocation>
        <location evidence="1">Cytoplasm</location>
    </subcellularLocation>
</comment>
<dbReference type="NCBIfam" id="TIGR00630">
    <property type="entry name" value="uvra"/>
    <property type="match status" value="1"/>
</dbReference>
<evidence type="ECO:0000313" key="20">
    <source>
        <dbReference type="Proteomes" id="UP000316517"/>
    </source>
</evidence>
<evidence type="ECO:0000256" key="5">
    <source>
        <dbReference type="ARBA" id="ARBA00022741"/>
    </source>
</evidence>
<keyword evidence="4" id="KW-0677">Repeat</keyword>
<evidence type="ECO:0000313" key="19">
    <source>
        <dbReference type="EMBL" id="TET29353.1"/>
    </source>
</evidence>
<dbReference type="InterPro" id="IPR003439">
    <property type="entry name" value="ABC_transporter-like_ATP-bd"/>
</dbReference>
<keyword evidence="9" id="KW-0862">Zinc</keyword>
<dbReference type="AlphaFoldDB" id="A0A523TGB2"/>
<dbReference type="PANTHER" id="PTHR43152:SF3">
    <property type="entry name" value="UVRABC SYSTEM PROTEIN A"/>
    <property type="match status" value="1"/>
</dbReference>
<name>A0A523TGB2_UNCAE</name>
<evidence type="ECO:0000256" key="9">
    <source>
        <dbReference type="ARBA" id="ARBA00022833"/>
    </source>
</evidence>
<dbReference type="EMBL" id="SOJT01000084">
    <property type="protein sequence ID" value="TET29353.1"/>
    <property type="molecule type" value="Genomic_DNA"/>
</dbReference>
<evidence type="ECO:0000259" key="18">
    <source>
        <dbReference type="PROSITE" id="PS50893"/>
    </source>
</evidence>
<keyword evidence="6" id="KW-0227">DNA damage</keyword>
<reference evidence="19 20" key="1">
    <citation type="submission" date="2019-03" db="EMBL/GenBank/DDBJ databases">
        <title>Metabolic potential of uncultured bacteria and archaea associated with petroleum seepage in deep-sea sediments.</title>
        <authorList>
            <person name="Dong X."/>
            <person name="Hubert C."/>
        </authorList>
    </citation>
    <scope>NUCLEOTIDE SEQUENCE [LARGE SCALE GENOMIC DNA]</scope>
    <source>
        <strain evidence="19">E44_bin3</strain>
    </source>
</reference>
<feature type="region of interest" description="Disordered" evidence="17">
    <location>
        <begin position="581"/>
        <end position="601"/>
    </location>
</feature>
<dbReference type="GO" id="GO:0009380">
    <property type="term" value="C:excinuclease repair complex"/>
    <property type="evidence" value="ECO:0007669"/>
    <property type="project" value="InterPro"/>
</dbReference>
<evidence type="ECO:0000256" key="1">
    <source>
        <dbReference type="ARBA" id="ARBA00004496"/>
    </source>
</evidence>
<proteinExistence type="inferred from homology"/>
<evidence type="ECO:0000256" key="7">
    <source>
        <dbReference type="ARBA" id="ARBA00022769"/>
    </source>
</evidence>
<keyword evidence="10" id="KW-0067">ATP-binding</keyword>
<dbReference type="Proteomes" id="UP000316517">
    <property type="component" value="Unassembled WGS sequence"/>
</dbReference>
<dbReference type="InterPro" id="IPR004602">
    <property type="entry name" value="UvrA"/>
</dbReference>